<dbReference type="Pfam" id="PF11807">
    <property type="entry name" value="UstYa"/>
    <property type="match status" value="1"/>
</dbReference>
<protein>
    <recommendedName>
        <fullName evidence="6">Tat pathway signal sequence</fullName>
    </recommendedName>
</protein>
<proteinExistence type="inferred from homology"/>
<organism evidence="4 5">
    <name type="scientific">Colletotrichum navitas</name>
    <dbReference type="NCBI Taxonomy" id="681940"/>
    <lineage>
        <taxon>Eukaryota</taxon>
        <taxon>Fungi</taxon>
        <taxon>Dikarya</taxon>
        <taxon>Ascomycota</taxon>
        <taxon>Pezizomycotina</taxon>
        <taxon>Sordariomycetes</taxon>
        <taxon>Hypocreomycetidae</taxon>
        <taxon>Glomerellales</taxon>
        <taxon>Glomerellaceae</taxon>
        <taxon>Colletotrichum</taxon>
        <taxon>Colletotrichum graminicola species complex</taxon>
    </lineage>
</organism>
<evidence type="ECO:0000256" key="2">
    <source>
        <dbReference type="ARBA" id="ARBA00035112"/>
    </source>
</evidence>
<evidence type="ECO:0008006" key="6">
    <source>
        <dbReference type="Google" id="ProtNLM"/>
    </source>
</evidence>
<dbReference type="EMBL" id="JAHLJV010000176">
    <property type="protein sequence ID" value="KAK1565944.1"/>
    <property type="molecule type" value="Genomic_DNA"/>
</dbReference>
<dbReference type="GeneID" id="85443673"/>
<reference evidence="4" key="1">
    <citation type="submission" date="2021-06" db="EMBL/GenBank/DDBJ databases">
        <title>Comparative genomics, transcriptomics and evolutionary studies reveal genomic signatures of adaptation to plant cell wall in hemibiotrophic fungi.</title>
        <authorList>
            <consortium name="DOE Joint Genome Institute"/>
            <person name="Baroncelli R."/>
            <person name="Diaz J.F."/>
            <person name="Benocci T."/>
            <person name="Peng M."/>
            <person name="Battaglia E."/>
            <person name="Haridas S."/>
            <person name="Andreopoulos W."/>
            <person name="Labutti K."/>
            <person name="Pangilinan J."/>
            <person name="Floch G.L."/>
            <person name="Makela M.R."/>
            <person name="Henrissat B."/>
            <person name="Grigoriev I.V."/>
            <person name="Crouch J.A."/>
            <person name="De Vries R.P."/>
            <person name="Sukno S.A."/>
            <person name="Thon M.R."/>
        </authorList>
    </citation>
    <scope>NUCLEOTIDE SEQUENCE</scope>
    <source>
        <strain evidence="4">CBS 125086</strain>
    </source>
</reference>
<comment type="caution">
    <text evidence="4">The sequence shown here is derived from an EMBL/GenBank/DDBJ whole genome shotgun (WGS) entry which is preliminary data.</text>
</comment>
<dbReference type="GO" id="GO:0043386">
    <property type="term" value="P:mycotoxin biosynthetic process"/>
    <property type="evidence" value="ECO:0007669"/>
    <property type="project" value="InterPro"/>
</dbReference>
<dbReference type="Proteomes" id="UP001230504">
    <property type="component" value="Unassembled WGS sequence"/>
</dbReference>
<sequence>MATQAHRFPLKTHLSMGEFDEINGSPSEESLLSSSLSGYKDENVEHARKSCQHKCFWTVVFAFGLSVMLNLGLLGHLFYRSEQPRRATWNQLSSAKSSFALYSPANDAIEYQLTKFASSVEGGESDFQGRPSMKTNQAWQSLYENMFTHITEEEARMLPNKTAPELESEGSGYLVVLNVFHDLHCMDNIRKGLYYFLEPQWNTTHNPYLLYPSPEAALEDRGGDHLSITHLDHCIDSLRQSIQCTGDVVPNVFQYSLEYGDVRARSTVVHECRNFSRIQEWAAQHHVPGPFKDFGKGPELRKCGIDDPWACLY</sequence>
<comment type="pathway">
    <text evidence="1">Mycotoxin biosynthesis.</text>
</comment>
<dbReference type="PANTHER" id="PTHR33365">
    <property type="entry name" value="YALI0B05434P"/>
    <property type="match status" value="1"/>
</dbReference>
<dbReference type="RefSeq" id="XP_060407188.1">
    <property type="nucleotide sequence ID" value="XM_060559433.1"/>
</dbReference>
<name>A0AAD8PK16_9PEZI</name>
<keyword evidence="3" id="KW-0472">Membrane</keyword>
<keyword evidence="5" id="KW-1185">Reference proteome</keyword>
<gene>
    <name evidence="4" type="ORF">LY79DRAFT_573085</name>
</gene>
<evidence type="ECO:0000313" key="5">
    <source>
        <dbReference type="Proteomes" id="UP001230504"/>
    </source>
</evidence>
<evidence type="ECO:0000256" key="1">
    <source>
        <dbReference type="ARBA" id="ARBA00004685"/>
    </source>
</evidence>
<feature type="non-terminal residue" evidence="4">
    <location>
        <position position="1"/>
    </location>
</feature>
<keyword evidence="3" id="KW-1133">Transmembrane helix</keyword>
<dbReference type="PANTHER" id="PTHR33365:SF4">
    <property type="entry name" value="CYCLOCHLOROTINE BIOSYNTHESIS PROTEIN O"/>
    <property type="match status" value="1"/>
</dbReference>
<dbReference type="InterPro" id="IPR021765">
    <property type="entry name" value="UstYa-like"/>
</dbReference>
<accession>A0AAD8PK16</accession>
<dbReference type="AlphaFoldDB" id="A0AAD8PK16"/>
<comment type="similarity">
    <text evidence="2">Belongs to the ustYa family.</text>
</comment>
<evidence type="ECO:0000313" key="4">
    <source>
        <dbReference type="EMBL" id="KAK1565944.1"/>
    </source>
</evidence>
<evidence type="ECO:0000256" key="3">
    <source>
        <dbReference type="SAM" id="Phobius"/>
    </source>
</evidence>
<feature type="transmembrane region" description="Helical" evidence="3">
    <location>
        <begin position="55"/>
        <end position="79"/>
    </location>
</feature>
<keyword evidence="3" id="KW-0812">Transmembrane</keyword>